<organism evidence="5 6">
    <name type="scientific">Theobroma cacao</name>
    <name type="common">Cacao</name>
    <name type="synonym">Cocoa</name>
    <dbReference type="NCBI Taxonomy" id="3641"/>
    <lineage>
        <taxon>Eukaryota</taxon>
        <taxon>Viridiplantae</taxon>
        <taxon>Streptophyta</taxon>
        <taxon>Embryophyta</taxon>
        <taxon>Tracheophyta</taxon>
        <taxon>Spermatophyta</taxon>
        <taxon>Magnoliopsida</taxon>
        <taxon>eudicotyledons</taxon>
        <taxon>Gunneridae</taxon>
        <taxon>Pentapetalae</taxon>
        <taxon>rosids</taxon>
        <taxon>malvids</taxon>
        <taxon>Malvales</taxon>
        <taxon>Malvaceae</taxon>
        <taxon>Byttnerioideae</taxon>
        <taxon>Theobroma</taxon>
    </lineage>
</organism>
<dbReference type="InterPro" id="IPR029063">
    <property type="entry name" value="SAM-dependent_MTases_sf"/>
</dbReference>
<evidence type="ECO:0000256" key="3">
    <source>
        <dbReference type="ARBA" id="ARBA00022723"/>
    </source>
</evidence>
<dbReference type="GO" id="GO:0008168">
    <property type="term" value="F:methyltransferase activity"/>
    <property type="evidence" value="ECO:0007669"/>
    <property type="project" value="UniProtKB-KW"/>
</dbReference>
<evidence type="ECO:0000256" key="1">
    <source>
        <dbReference type="ARBA" id="ARBA00022603"/>
    </source>
</evidence>
<dbReference type="SUPFAM" id="SSF53335">
    <property type="entry name" value="S-adenosyl-L-methionine-dependent methyltransferases"/>
    <property type="match status" value="1"/>
</dbReference>
<name>A0A061FLT4_THECC</name>
<dbReference type="EMBL" id="CM001888">
    <property type="protein sequence ID" value="EOY17873.1"/>
    <property type="molecule type" value="Genomic_DNA"/>
</dbReference>
<evidence type="ECO:0000256" key="2">
    <source>
        <dbReference type="ARBA" id="ARBA00022679"/>
    </source>
</evidence>
<keyword evidence="2" id="KW-0808">Transferase</keyword>
<keyword evidence="3" id="KW-0479">Metal-binding</keyword>
<protein>
    <submittedName>
        <fullName evidence="5">Uncharacterized protein</fullName>
    </submittedName>
</protein>
<dbReference type="GO" id="GO:0046872">
    <property type="term" value="F:metal ion binding"/>
    <property type="evidence" value="ECO:0007669"/>
    <property type="project" value="UniProtKB-KW"/>
</dbReference>
<dbReference type="Gene3D" id="3.40.50.150">
    <property type="entry name" value="Vaccinia Virus protein VP39"/>
    <property type="match status" value="1"/>
</dbReference>
<dbReference type="GO" id="GO:0032259">
    <property type="term" value="P:methylation"/>
    <property type="evidence" value="ECO:0007669"/>
    <property type="project" value="UniProtKB-KW"/>
</dbReference>
<evidence type="ECO:0000256" key="4">
    <source>
        <dbReference type="ARBA" id="ARBA00022842"/>
    </source>
</evidence>
<dbReference type="AlphaFoldDB" id="A0A061FLT4"/>
<dbReference type="InterPro" id="IPR042086">
    <property type="entry name" value="MeTrfase_capping"/>
</dbReference>
<dbReference type="Proteomes" id="UP000026915">
    <property type="component" value="Chromosome 10"/>
</dbReference>
<dbReference type="Pfam" id="PF03492">
    <property type="entry name" value="Methyltransf_7"/>
    <property type="match status" value="1"/>
</dbReference>
<keyword evidence="4" id="KW-0460">Magnesium</keyword>
<keyword evidence="1" id="KW-0489">Methyltransferase</keyword>
<evidence type="ECO:0000313" key="6">
    <source>
        <dbReference type="Proteomes" id="UP000026915"/>
    </source>
</evidence>
<gene>
    <name evidence="5" type="ORF">TCM_042577</name>
</gene>
<evidence type="ECO:0000313" key="5">
    <source>
        <dbReference type="EMBL" id="EOY17873.1"/>
    </source>
</evidence>
<dbReference type="InParanoid" id="A0A061FLT4"/>
<reference evidence="5 6" key="1">
    <citation type="journal article" date="2013" name="Genome Biol.">
        <title>The genome sequence of the most widely cultivated cacao type and its use to identify candidate genes regulating pod color.</title>
        <authorList>
            <person name="Motamayor J.C."/>
            <person name="Mockaitis K."/>
            <person name="Schmutz J."/>
            <person name="Haiminen N."/>
            <person name="Iii D.L."/>
            <person name="Cornejo O."/>
            <person name="Findley S.D."/>
            <person name="Zheng P."/>
            <person name="Utro F."/>
            <person name="Royaert S."/>
            <person name="Saski C."/>
            <person name="Jenkins J."/>
            <person name="Podicheti R."/>
            <person name="Zhao M."/>
            <person name="Scheffler B.E."/>
            <person name="Stack J.C."/>
            <person name="Feltus F.A."/>
            <person name="Mustiga G.M."/>
            <person name="Amores F."/>
            <person name="Phillips W."/>
            <person name="Marelli J.P."/>
            <person name="May G.D."/>
            <person name="Shapiro H."/>
            <person name="Ma J."/>
            <person name="Bustamante C.D."/>
            <person name="Schnell R.J."/>
            <person name="Main D."/>
            <person name="Gilbert D."/>
            <person name="Parida L."/>
            <person name="Kuhn D.N."/>
        </authorList>
    </citation>
    <scope>NUCLEOTIDE SEQUENCE [LARGE SCALE GENOMIC DNA]</scope>
    <source>
        <strain evidence="6">cv. Matina 1-6</strain>
    </source>
</reference>
<proteinExistence type="predicted"/>
<dbReference type="InterPro" id="IPR005299">
    <property type="entry name" value="MeTrfase_7"/>
</dbReference>
<dbReference type="Gramene" id="EOY17873">
    <property type="protein sequence ID" value="EOY17873"/>
    <property type="gene ID" value="TCM_042577"/>
</dbReference>
<sequence>MLKESEWGFNFLCECSKDDELLFVFVGAPSLLETEPPRTQLTSLAPFWNFEMHVILYEIGEKDLGVHRRRYGYQEYQVLEKSTYMSSHYPGEEILYNLSDEFSQRLGLIDEGKLDSFNVPYYNPSQNEVQCLVDKEGYLTTEFIDTIALDIGRAQTQELKATDA</sequence>
<dbReference type="Gene3D" id="1.10.1200.270">
    <property type="entry name" value="Methyltransferase, alpha-helical capping domain"/>
    <property type="match status" value="1"/>
</dbReference>
<accession>A0A061FLT4</accession>
<dbReference type="HOGENOM" id="CLU_1621928_0_0_1"/>
<keyword evidence="6" id="KW-1185">Reference proteome</keyword>